<name>A0A938X5K4_9FIRM</name>
<accession>A0A938X5K4</accession>
<dbReference type="PANTHER" id="PTHR43236">
    <property type="entry name" value="ANTITOXIN HIGA1"/>
    <property type="match status" value="1"/>
</dbReference>
<dbReference type="RefSeq" id="WP_204444014.1">
    <property type="nucleotide sequence ID" value="NZ_JACJKY010000002.1"/>
</dbReference>
<feature type="domain" description="IrrE N-terminal-like" evidence="1">
    <location>
        <begin position="38"/>
        <end position="208"/>
    </location>
</feature>
<reference evidence="2" key="2">
    <citation type="journal article" date="2021" name="Sci. Rep.">
        <title>The distribution of antibiotic resistance genes in chicken gut microbiota commensals.</title>
        <authorList>
            <person name="Juricova H."/>
            <person name="Matiasovicova J."/>
            <person name="Kubasova T."/>
            <person name="Cejkova D."/>
            <person name="Rychlik I."/>
        </authorList>
    </citation>
    <scope>NUCLEOTIDE SEQUENCE</scope>
    <source>
        <strain evidence="2">An559</strain>
    </source>
</reference>
<dbReference type="Proteomes" id="UP000774750">
    <property type="component" value="Unassembled WGS sequence"/>
</dbReference>
<proteinExistence type="predicted"/>
<dbReference type="InterPro" id="IPR010359">
    <property type="entry name" value="IrrE_HExxH"/>
</dbReference>
<dbReference type="Gene3D" id="1.10.10.2910">
    <property type="match status" value="1"/>
</dbReference>
<evidence type="ECO:0000259" key="1">
    <source>
        <dbReference type="Pfam" id="PF06114"/>
    </source>
</evidence>
<dbReference type="InterPro" id="IPR052345">
    <property type="entry name" value="Rad_response_metalloprotease"/>
</dbReference>
<gene>
    <name evidence="2" type="ORF">H6A12_01320</name>
</gene>
<dbReference type="EMBL" id="JACJKY010000002">
    <property type="protein sequence ID" value="MBM6919807.1"/>
    <property type="molecule type" value="Genomic_DNA"/>
</dbReference>
<evidence type="ECO:0000313" key="2">
    <source>
        <dbReference type="EMBL" id="MBM6919807.1"/>
    </source>
</evidence>
<dbReference type="Pfam" id="PF06114">
    <property type="entry name" value="Peptidase_M78"/>
    <property type="match status" value="1"/>
</dbReference>
<dbReference type="AlphaFoldDB" id="A0A938X5K4"/>
<organism evidence="2 3">
    <name type="scientific">Merdimmobilis hominis</name>
    <dbReference type="NCBI Taxonomy" id="2897707"/>
    <lineage>
        <taxon>Bacteria</taxon>
        <taxon>Bacillati</taxon>
        <taxon>Bacillota</taxon>
        <taxon>Clostridia</taxon>
        <taxon>Eubacteriales</taxon>
        <taxon>Oscillospiraceae</taxon>
        <taxon>Merdimmobilis</taxon>
    </lineage>
</organism>
<evidence type="ECO:0000313" key="3">
    <source>
        <dbReference type="Proteomes" id="UP000774750"/>
    </source>
</evidence>
<sequence>MQVYVSNREIEQIAEGLVHVACGKPPPKRIDIDAVAAYLGLTVRYEKFAESDPDKIGFTSDGKSALTVFRNGKKQRIVFSKETIVLDSFLQYPCESSRRRFTLAHEISHILINRADPTHAAPCFNRVYDTERRYDLNELRDRMNLSECQANTMAAIILMPKELLTASVRRHFRKSKIPVYGDCVFLPEIKLVMQAMADELGVSFTAMLIQLRKYDLLEERDMAEYFDKIKVGDRNG</sequence>
<reference evidence="2" key="1">
    <citation type="submission" date="2020-08" db="EMBL/GenBank/DDBJ databases">
        <authorList>
            <person name="Cejkova D."/>
            <person name="Kubasova T."/>
            <person name="Jahodarova E."/>
            <person name="Rychlik I."/>
        </authorList>
    </citation>
    <scope>NUCLEOTIDE SEQUENCE</scope>
    <source>
        <strain evidence="2">An559</strain>
    </source>
</reference>
<comment type="caution">
    <text evidence="2">The sequence shown here is derived from an EMBL/GenBank/DDBJ whole genome shotgun (WGS) entry which is preliminary data.</text>
</comment>
<dbReference type="PANTHER" id="PTHR43236:SF1">
    <property type="entry name" value="BLL7220 PROTEIN"/>
    <property type="match status" value="1"/>
</dbReference>
<protein>
    <submittedName>
        <fullName evidence="2">ImmA/IrrE family metallo-endopeptidase</fullName>
    </submittedName>
</protein>
<keyword evidence="3" id="KW-1185">Reference proteome</keyword>